<feature type="compositionally biased region" description="Basic residues" evidence="9">
    <location>
        <begin position="32"/>
        <end position="43"/>
    </location>
</feature>
<evidence type="ECO:0000256" key="7">
    <source>
        <dbReference type="ARBA" id="ARBA00022840"/>
    </source>
</evidence>
<dbReference type="InterPro" id="IPR032319">
    <property type="entry name" value="CLP1_P"/>
</dbReference>
<feature type="region of interest" description="Disordered" evidence="9">
    <location>
        <begin position="66"/>
        <end position="134"/>
    </location>
</feature>
<name>A0A4V4HIZ6_DENBC</name>
<evidence type="ECO:0000256" key="9">
    <source>
        <dbReference type="SAM" id="MobiDB-lite"/>
    </source>
</evidence>
<dbReference type="Pfam" id="PF16575">
    <property type="entry name" value="CLP1_P"/>
    <property type="match status" value="1"/>
</dbReference>
<sequence length="760" mass="82164">MPSVLLSSAKPSSTSKTLKRKQSPNSDSIIPKMKKKKAQKKRGVPQGRYFQEVDVFQGQDGIIVIDSDDGEDISDDSLMDQSPVGGVNAEDMSVLPRSRAWSPSHPINDSSDEDRGPASQFTSNIHRPESPSILSTCHPVQDQNTFYLTPEEISALGLSCSSPGRLFSLQEGESLTFVGTYRLTVLAGCLSLCGLTLHASPQPHDVFAPRSSPLPVLKACSSSSSEDQAWKPPSFGRLRDIIQTSSTLFALQELRTNVEGLGSVCRTFERVFQPPRFNGGGQIDMQLTGVHMVTNAMKDIHPFIVPSSWDAALETLSSPKGVDVCSTLEPPLCFVRGSKKSGKSSFAKTLVNRLVQKYHKVAYLECDIGQSEFTPGGMVSLNIIEKPVFGPPFTHPTLPNQAHYIGAFTPRTSPSHYLAAIQALVQYYRLDVQIPVDSPSTESDSRIAHCIPLVVNTMGWAKGLGADLTSKIQDMVQPTHVFEFGARIYDSGWSTGFKQSAPDDVGYAPPRSHSLLEPITPSINYSAVDNRTIALLSYFHAVFPGLKPESGDFAKDLKEGLRQMTARTWNISLPLCATPPFEVDVRSVVDRVFLSGVGSEDVVLAEIERVLNGAVVGLLSCEPGTLDSGVADSGSSGMMADSGATTAIPYVQGADMPSPMTSITHGLALIRSVSPGGSSMHVLTPMPPALLPTTRVFVKGEMELPVWGMLDFHSTDKDGDDVTVAGISKGKVPYLQWGKGEGLGGEKRRVRRNLMRKAQM</sequence>
<keyword evidence="5" id="KW-0547">Nucleotide-binding</keyword>
<feature type="region of interest" description="Disordered" evidence="9">
    <location>
        <begin position="1"/>
        <end position="48"/>
    </location>
</feature>
<feature type="domain" description="Clp1 P-loop" evidence="10">
    <location>
        <begin position="337"/>
        <end position="482"/>
    </location>
</feature>
<feature type="compositionally biased region" description="Acidic residues" evidence="9">
    <location>
        <begin position="66"/>
        <end position="78"/>
    </location>
</feature>
<dbReference type="PANTHER" id="PTHR12755:SF3">
    <property type="entry name" value="POLYNUCLEOTIDE 5'-HYDROXYL-KINASE NOL9"/>
    <property type="match status" value="1"/>
</dbReference>
<evidence type="ECO:0000259" key="10">
    <source>
        <dbReference type="Pfam" id="PF16575"/>
    </source>
</evidence>
<reference evidence="12 13" key="1">
    <citation type="journal article" date="2019" name="Nat. Ecol. Evol.">
        <title>Megaphylogeny resolves global patterns of mushroom evolution.</title>
        <authorList>
            <person name="Varga T."/>
            <person name="Krizsan K."/>
            <person name="Foldi C."/>
            <person name="Dima B."/>
            <person name="Sanchez-Garcia M."/>
            <person name="Sanchez-Ramirez S."/>
            <person name="Szollosi G.J."/>
            <person name="Szarkandi J.G."/>
            <person name="Papp V."/>
            <person name="Albert L."/>
            <person name="Andreopoulos W."/>
            <person name="Angelini C."/>
            <person name="Antonin V."/>
            <person name="Barry K.W."/>
            <person name="Bougher N.L."/>
            <person name="Buchanan P."/>
            <person name="Buyck B."/>
            <person name="Bense V."/>
            <person name="Catcheside P."/>
            <person name="Chovatia M."/>
            <person name="Cooper J."/>
            <person name="Damon W."/>
            <person name="Desjardin D."/>
            <person name="Finy P."/>
            <person name="Geml J."/>
            <person name="Haridas S."/>
            <person name="Hughes K."/>
            <person name="Justo A."/>
            <person name="Karasinski D."/>
            <person name="Kautmanova I."/>
            <person name="Kiss B."/>
            <person name="Kocsube S."/>
            <person name="Kotiranta H."/>
            <person name="LaButti K.M."/>
            <person name="Lechner B.E."/>
            <person name="Liimatainen K."/>
            <person name="Lipzen A."/>
            <person name="Lukacs Z."/>
            <person name="Mihaltcheva S."/>
            <person name="Morgado L.N."/>
            <person name="Niskanen T."/>
            <person name="Noordeloos M.E."/>
            <person name="Ohm R.A."/>
            <person name="Ortiz-Santana B."/>
            <person name="Ovrebo C."/>
            <person name="Racz N."/>
            <person name="Riley R."/>
            <person name="Savchenko A."/>
            <person name="Shiryaev A."/>
            <person name="Soop K."/>
            <person name="Spirin V."/>
            <person name="Szebenyi C."/>
            <person name="Tomsovsky M."/>
            <person name="Tulloss R.E."/>
            <person name="Uehling J."/>
            <person name="Grigoriev I.V."/>
            <person name="Vagvolgyi C."/>
            <person name="Papp T."/>
            <person name="Martin F.M."/>
            <person name="Miettinen O."/>
            <person name="Hibbett D.S."/>
            <person name="Nagy L.G."/>
        </authorList>
    </citation>
    <scope>NUCLEOTIDE SEQUENCE [LARGE SCALE GENOMIC DNA]</scope>
    <source>
        <strain evidence="12 13">CBS 962.96</strain>
    </source>
</reference>
<dbReference type="PANTHER" id="PTHR12755">
    <property type="entry name" value="CLEAVAGE/POLYADENYLATION FACTOR IA SUBUNIT CLP1P"/>
    <property type="match status" value="1"/>
</dbReference>
<dbReference type="GO" id="GO:0000448">
    <property type="term" value="P:cleavage in ITS2 between 5.8S rRNA and LSU-rRNA of tricistronic rRNA transcript (SSU-rRNA, 5.8S rRNA, LSU-rRNA)"/>
    <property type="evidence" value="ECO:0007669"/>
    <property type="project" value="TreeGrafter"/>
</dbReference>
<evidence type="ECO:0000256" key="2">
    <source>
        <dbReference type="ARBA" id="ARBA00018706"/>
    </source>
</evidence>
<feature type="domain" description="NOL9 N-terminal" evidence="11">
    <location>
        <begin position="166"/>
        <end position="228"/>
    </location>
</feature>
<dbReference type="InterPro" id="IPR057573">
    <property type="entry name" value="NOL9_N"/>
</dbReference>
<gene>
    <name evidence="12" type="ORF">K435DRAFT_787888</name>
</gene>
<dbReference type="InterPro" id="IPR027417">
    <property type="entry name" value="P-loop_NTPase"/>
</dbReference>
<keyword evidence="4" id="KW-0808">Transferase</keyword>
<evidence type="ECO:0000256" key="6">
    <source>
        <dbReference type="ARBA" id="ARBA00022777"/>
    </source>
</evidence>
<dbReference type="Gene3D" id="3.40.50.300">
    <property type="entry name" value="P-loop containing nucleotide triphosphate hydrolases"/>
    <property type="match status" value="1"/>
</dbReference>
<dbReference type="GO" id="GO:0005634">
    <property type="term" value="C:nucleus"/>
    <property type="evidence" value="ECO:0007669"/>
    <property type="project" value="TreeGrafter"/>
</dbReference>
<protein>
    <recommendedName>
        <fullName evidence="3">Polynucleotide 5'-hydroxyl-kinase GRC3</fullName>
    </recommendedName>
    <alternativeName>
        <fullName evidence="8">Polynucleotide 5'-hydroxyl-kinase NOL9</fullName>
    </alternativeName>
    <alternativeName>
        <fullName evidence="2">Polynucleotide 5'-hydroxyl-kinase grc3</fullName>
    </alternativeName>
</protein>
<accession>A0A4V4HIZ6</accession>
<dbReference type="AlphaFoldDB" id="A0A4V4HIZ6"/>
<evidence type="ECO:0000313" key="13">
    <source>
        <dbReference type="Proteomes" id="UP000297245"/>
    </source>
</evidence>
<dbReference type="Proteomes" id="UP000297245">
    <property type="component" value="Unassembled WGS sequence"/>
</dbReference>
<feature type="compositionally biased region" description="Polar residues" evidence="9">
    <location>
        <begin position="1"/>
        <end position="16"/>
    </location>
</feature>
<evidence type="ECO:0000259" key="11">
    <source>
        <dbReference type="Pfam" id="PF24419"/>
    </source>
</evidence>
<keyword evidence="13" id="KW-1185">Reference proteome</keyword>
<dbReference type="OrthoDB" id="2405412at2759"/>
<evidence type="ECO:0000256" key="5">
    <source>
        <dbReference type="ARBA" id="ARBA00022741"/>
    </source>
</evidence>
<dbReference type="Pfam" id="PF24419">
    <property type="entry name" value="Cupin_NOL9"/>
    <property type="match status" value="1"/>
</dbReference>
<evidence type="ECO:0000313" key="12">
    <source>
        <dbReference type="EMBL" id="THV08416.1"/>
    </source>
</evidence>
<evidence type="ECO:0000256" key="1">
    <source>
        <dbReference type="ARBA" id="ARBA00011003"/>
    </source>
</evidence>
<evidence type="ECO:0000256" key="3">
    <source>
        <dbReference type="ARBA" id="ARBA00019824"/>
    </source>
</evidence>
<keyword evidence="6" id="KW-0418">Kinase</keyword>
<dbReference type="GO" id="GO:0051731">
    <property type="term" value="F:polynucleotide 5'-hydroxyl-kinase activity"/>
    <property type="evidence" value="ECO:0007669"/>
    <property type="project" value="InterPro"/>
</dbReference>
<proteinExistence type="inferred from homology"/>
<organism evidence="12 13">
    <name type="scientific">Dendrothele bispora (strain CBS 962.96)</name>
    <dbReference type="NCBI Taxonomy" id="1314807"/>
    <lineage>
        <taxon>Eukaryota</taxon>
        <taxon>Fungi</taxon>
        <taxon>Dikarya</taxon>
        <taxon>Basidiomycota</taxon>
        <taxon>Agaricomycotina</taxon>
        <taxon>Agaricomycetes</taxon>
        <taxon>Agaricomycetidae</taxon>
        <taxon>Agaricales</taxon>
        <taxon>Agaricales incertae sedis</taxon>
        <taxon>Dendrothele</taxon>
    </lineage>
</organism>
<evidence type="ECO:0000256" key="8">
    <source>
        <dbReference type="ARBA" id="ARBA00071212"/>
    </source>
</evidence>
<keyword evidence="7" id="KW-0067">ATP-binding</keyword>
<dbReference type="EMBL" id="ML179035">
    <property type="protein sequence ID" value="THV08416.1"/>
    <property type="molecule type" value="Genomic_DNA"/>
</dbReference>
<evidence type="ECO:0000256" key="4">
    <source>
        <dbReference type="ARBA" id="ARBA00022679"/>
    </source>
</evidence>
<dbReference type="GO" id="GO:0005524">
    <property type="term" value="F:ATP binding"/>
    <property type="evidence" value="ECO:0007669"/>
    <property type="project" value="UniProtKB-KW"/>
</dbReference>
<dbReference type="InterPro" id="IPR045116">
    <property type="entry name" value="Clp1/Grc3"/>
</dbReference>
<comment type="similarity">
    <text evidence="1">Belongs to the Clp1 family. NOL9/GRC3 subfamily.</text>
</comment>